<dbReference type="InterPro" id="IPR006212">
    <property type="entry name" value="Furin_repeat"/>
</dbReference>
<feature type="transmembrane region" description="Helical" evidence="1">
    <location>
        <begin position="1552"/>
        <end position="1575"/>
    </location>
</feature>
<feature type="transmembrane region" description="Helical" evidence="1">
    <location>
        <begin position="1377"/>
        <end position="1395"/>
    </location>
</feature>
<name>A0AAD2D389_EUPCR</name>
<evidence type="ECO:0000313" key="3">
    <source>
        <dbReference type="Proteomes" id="UP001295684"/>
    </source>
</evidence>
<dbReference type="SMART" id="SM00261">
    <property type="entry name" value="FU"/>
    <property type="match status" value="6"/>
</dbReference>
<feature type="transmembrane region" description="Helical" evidence="1">
    <location>
        <begin position="1520"/>
        <end position="1546"/>
    </location>
</feature>
<accession>A0AAD2D389</accession>
<dbReference type="CDD" id="cd00064">
    <property type="entry name" value="FU"/>
    <property type="match status" value="2"/>
</dbReference>
<feature type="transmembrane region" description="Helical" evidence="1">
    <location>
        <begin position="1407"/>
        <end position="1428"/>
    </location>
</feature>
<keyword evidence="1" id="KW-0472">Membrane</keyword>
<gene>
    <name evidence="2" type="ORF">ECRASSUSDP1_LOCUS19823</name>
</gene>
<keyword evidence="3" id="KW-1185">Reference proteome</keyword>
<dbReference type="InterPro" id="IPR009030">
    <property type="entry name" value="Growth_fac_rcpt_cys_sf"/>
</dbReference>
<feature type="transmembrane region" description="Helical" evidence="1">
    <location>
        <begin position="1434"/>
        <end position="1457"/>
    </location>
</feature>
<dbReference type="SUPFAM" id="SSF57184">
    <property type="entry name" value="Growth factor receptor domain"/>
    <property type="match status" value="2"/>
</dbReference>
<protein>
    <submittedName>
        <fullName evidence="2">Uncharacterized protein</fullName>
    </submittedName>
</protein>
<proteinExistence type="predicted"/>
<evidence type="ECO:0000313" key="2">
    <source>
        <dbReference type="EMBL" id="CAI2378427.1"/>
    </source>
</evidence>
<keyword evidence="1" id="KW-0812">Transmembrane</keyword>
<organism evidence="2 3">
    <name type="scientific">Euplotes crassus</name>
    <dbReference type="NCBI Taxonomy" id="5936"/>
    <lineage>
        <taxon>Eukaryota</taxon>
        <taxon>Sar</taxon>
        <taxon>Alveolata</taxon>
        <taxon>Ciliophora</taxon>
        <taxon>Intramacronucleata</taxon>
        <taxon>Spirotrichea</taxon>
        <taxon>Hypotrichia</taxon>
        <taxon>Euplotida</taxon>
        <taxon>Euplotidae</taxon>
        <taxon>Moneuplotes</taxon>
    </lineage>
</organism>
<dbReference type="EMBL" id="CAMPGE010020150">
    <property type="protein sequence ID" value="CAI2378427.1"/>
    <property type="molecule type" value="Genomic_DNA"/>
</dbReference>
<dbReference type="PANTHER" id="PTHR23275:SF100">
    <property type="entry name" value="EGF-LIKE DOMAIN-CONTAINING PROTEIN"/>
    <property type="match status" value="1"/>
</dbReference>
<sequence>MKWLNNLDHHTKTCDRIHKSDIAGKSIRMGLLVLLMIFTLTHGATLSSTGVSIDPNTVNADSTLSLYSTLATIVPAGGRLVLTLPSTMSVSTATTLSCLFTEPSSLPIASCSNVGNVVTITLGTTQLSNSFFQVNILKVVNPPSTTPTNTFIFRTEDSSGTTLDQQTTNILLVATSGALSSITLTPASQVVGETTTLTLSFQNTHTIMTGGKIKVTFPKWNPGALLDSQKLSMIETGFAITSITTNLNSGSLSATFTNDVLTLSNAVTSDIAAGSTITFSVTNFKNPISTATHSGFTVQTTDSSDGIIDTGTATIRITTASAVYNGAFTASTTSVVQENSVFRVIFQVPVPLESGCIVEIKFPTDFTSFSINEVRGYSLFGGSIVKSGGSFNAGSNTYTLPNSCTSYVSSGTQGILDFDSIQNPQSIKITGSIEIYVKDSSQYLIGQLTTGVTHTSTTGTITSVSLIPENTIVSTSTSATLKFLPSHNLLADESKIIITLPSDVSATDQSTTTACSITDLQFISPTVTCTIISNVITLIDPFSVNYIPSSSEIIQFKFSGMTMPPSLKPPGNIVITTKIGTGSTFYDVDTISTSGNFVSTVGSMTDYKATPTSLVAYAQTIYTFTFKPQHSILQNGYLTVDLPSQISIPDAATSAASCASISGFLTTISCAVSDRKITVSNGFTSGSLAAGTAVSFSINGILNPVSLSTTSSFTFTTFDSSNYQIDVRISGITVTMTSVGELQKAEISIPSPINGATNAYSFTFRASSPLKDGDRMYIKVPNTVTPPSSPTCTGTTLLASSLTCNTLNKEIFITISAASGSTIDAGQDFGFSISGFVNPTSTRPTDSLTFEAQDSTGSSINRYTVSPVTVTTTTAASITTASISNENKFASQSVTINLNFTTIHEIPQNGKIIVTYPSEVSTFSASATTLTCSLNIAASPTCTHISSSRAIEISNILTSTFLASNTQVRMTINEMKNPSAATASSSFKIATYEVALGNNYIIDQISTGLTIAANCNYPCKTCGTTDKSQCSSCLPDSSGSTLFLQTTTSGGVSSTTCVSSCNTDYVEISGVCEPCENNCGACLATNRGSCTLCGKTAARFLVGDRCTNSCPSGTYGNTATNKCESCVFPCQTCTSSTSCDSCAEFDSSGNPSTLIKFENNECKASCTADTYVDVNDVCTPCSSSCSKCSERIDICTECASPLVLDKTTSTCQSSCPAGTTIYNSASNSCEVCNTNCATCTGTINTCATCNNGLLLTISNTCATSCLTRDTFVDSSNHCVKCTTGCSSCSGTASYCDKCDYSSGYLFANFTCVTSCPTDFSIDTLDPTRCILSSLQCPFGYSIDTSGTKCSPSNVVCRPGYKVNSEKTKCIPEPGSTIPFPFFLLFGLFLIITLMGSCIHRPQMITTCLIKFIAVIEMPYLGVQVWSAIYISSWGIVTGTVIAMIMLVLGNILFYIVFKRVVVKDNAYKHWKDKYKCSNQTVSFISLIINFKFFRCFYSKFYGISIFNAPFERSTLFFRPFVVVSVIYLLLVLIPVIIVDIVIFYYVEWGYQLLIVGIESFTFSILVILLSFIEFFKIKSKVFKDDDEDYLSINKKMFDNAYTVAGGAIPNGLAEPNITQQRVKIPAGLEESSASQIYNSFSYNNEKYLDKSGISSIEVFSKFDNKREFLSDAQRQNRLNLHNIVNQLDKRNPIFESSYINVMDLKDNKIFKKRKDYDPNLMLKDEENFDEFDRKFLRRSVSFEDFREHDDTFAPNKKELIEEKCISYPPSPREMERIDHYLFGDGIEFARDKLKAEYAYNNLYADKEGEEFDPEDEFGKIRARKVQTYGTEVHTIKNQNSKEDFDDVEIDPDLVNSILDGVLENLSDGDDDQDNQLVRRTKRQRMALAQKRKMEIPDFAIEDIMGDFDIDDQGNYIIVRNEETDKLEDKNEQRVNKRGYLIDEDGNVIDKQRNLIFKQRELDSDDEIPPPYSFEKRKNQLLNTKKDKIEEYDLADLSQEDDDHIWMDPKGKDLADALSGDETPVESLMGETPGYQPRNIQKLTNSIDPKNSTIHEENINLDIESQKETLKLESPQMPNSKSSRKTKRLISARIKGITENPRPGTTNNTYIRDVPFYMPSTINVEPIKMTPKRRLRKKPFVDDSLKRIYGNIDPFLYRDDVKKSSVKVDRVTDLRMRKRLLDPFKLAESAELNGKLDSIKLDDETESNVDRYSRLERVSSKYQERTMFGLPFGERR</sequence>
<evidence type="ECO:0000256" key="1">
    <source>
        <dbReference type="SAM" id="Phobius"/>
    </source>
</evidence>
<dbReference type="PANTHER" id="PTHR23275">
    <property type="entry name" value="CABRIOLET.-RELATED"/>
    <property type="match status" value="1"/>
</dbReference>
<keyword evidence="1" id="KW-1133">Transmembrane helix</keyword>
<dbReference type="Gene3D" id="2.10.220.10">
    <property type="entry name" value="Hormone Receptor, Insulin-like Growth Factor Receptor 1, Chain A, domain 2"/>
    <property type="match status" value="3"/>
</dbReference>
<reference evidence="2" key="1">
    <citation type="submission" date="2023-07" db="EMBL/GenBank/DDBJ databases">
        <authorList>
            <consortium name="AG Swart"/>
            <person name="Singh M."/>
            <person name="Singh A."/>
            <person name="Seah K."/>
            <person name="Emmerich C."/>
        </authorList>
    </citation>
    <scope>NUCLEOTIDE SEQUENCE</scope>
    <source>
        <strain evidence="2">DP1</strain>
    </source>
</reference>
<dbReference type="Proteomes" id="UP001295684">
    <property type="component" value="Unassembled WGS sequence"/>
</dbReference>
<dbReference type="InterPro" id="IPR052798">
    <property type="entry name" value="Giardia_VSA"/>
</dbReference>
<comment type="caution">
    <text evidence="2">The sequence shown here is derived from an EMBL/GenBank/DDBJ whole genome shotgun (WGS) entry which is preliminary data.</text>
</comment>